<evidence type="ECO:0000259" key="7">
    <source>
        <dbReference type="Pfam" id="PF03299"/>
    </source>
</evidence>
<dbReference type="OrthoDB" id="6252992at2759"/>
<evidence type="ECO:0000256" key="4">
    <source>
        <dbReference type="ARBA" id="ARBA00023125"/>
    </source>
</evidence>
<dbReference type="InterPro" id="IPR013854">
    <property type="entry name" value="TF_AP2_C"/>
</dbReference>
<comment type="subcellular location">
    <subcellularLocation>
        <location evidence="1">Nucleus</location>
    </subcellularLocation>
</comment>
<sequence>MTVGEVKRRLMGPESFNFSLLGALLRRAKMPEKSQMLIEELNQVGLSIPRGRRRLSQVTLLSALTEAESLQLANDFKKITESEFPTRLMAIEALDSFKQSTPSILPGTCDNENLNSIRLQKLQAAIKLTKQFLELMGRDTSPMMENNMEPLLDEELQAPLSTFSMLTHGFGNPAIQVGVNCFLRFLEEQVKIICEQQEQKINLFPNAK</sequence>
<dbReference type="EMBL" id="CAJEWN010000070">
    <property type="protein sequence ID" value="CAD2158386.1"/>
    <property type="molecule type" value="Genomic_DNA"/>
</dbReference>
<dbReference type="GO" id="GO:0000977">
    <property type="term" value="F:RNA polymerase II transcription regulatory region sequence-specific DNA binding"/>
    <property type="evidence" value="ECO:0007669"/>
    <property type="project" value="TreeGrafter"/>
</dbReference>
<keyword evidence="4" id="KW-0238">DNA-binding</keyword>
<evidence type="ECO:0000256" key="2">
    <source>
        <dbReference type="ARBA" id="ARBA00007770"/>
    </source>
</evidence>
<dbReference type="PRINTS" id="PR01748">
    <property type="entry name" value="AP2TNSCPFCT"/>
</dbReference>
<dbReference type="PANTHER" id="PTHR10812:SF17">
    <property type="entry name" value="TRANSCRIPTION FACTOR AP-2, ISOFORM D"/>
    <property type="match status" value="1"/>
</dbReference>
<keyword evidence="5" id="KW-0804">Transcription</keyword>
<name>A0A6V7UJG6_MELEN</name>
<accession>A0A6V7UJG6</accession>
<dbReference type="GO" id="GO:0005634">
    <property type="term" value="C:nucleus"/>
    <property type="evidence" value="ECO:0007669"/>
    <property type="project" value="UniProtKB-SubCell"/>
</dbReference>
<evidence type="ECO:0000256" key="1">
    <source>
        <dbReference type="ARBA" id="ARBA00004123"/>
    </source>
</evidence>
<evidence type="ECO:0000256" key="6">
    <source>
        <dbReference type="ARBA" id="ARBA00023242"/>
    </source>
</evidence>
<evidence type="ECO:0000256" key="3">
    <source>
        <dbReference type="ARBA" id="ARBA00023015"/>
    </source>
</evidence>
<gene>
    <name evidence="8" type="ORF">MENT_LOCUS13138</name>
</gene>
<organism evidence="8 9">
    <name type="scientific">Meloidogyne enterolobii</name>
    <name type="common">Root-knot nematode worm</name>
    <name type="synonym">Meloidogyne mayaguensis</name>
    <dbReference type="NCBI Taxonomy" id="390850"/>
    <lineage>
        <taxon>Eukaryota</taxon>
        <taxon>Metazoa</taxon>
        <taxon>Ecdysozoa</taxon>
        <taxon>Nematoda</taxon>
        <taxon>Chromadorea</taxon>
        <taxon>Rhabditida</taxon>
        <taxon>Tylenchina</taxon>
        <taxon>Tylenchomorpha</taxon>
        <taxon>Tylenchoidea</taxon>
        <taxon>Meloidogynidae</taxon>
        <taxon>Meloidogyninae</taxon>
        <taxon>Meloidogyne</taxon>
    </lineage>
</organism>
<dbReference type="GO" id="GO:0042127">
    <property type="term" value="P:regulation of cell population proliferation"/>
    <property type="evidence" value="ECO:0007669"/>
    <property type="project" value="TreeGrafter"/>
</dbReference>
<evidence type="ECO:0000256" key="5">
    <source>
        <dbReference type="ARBA" id="ARBA00023163"/>
    </source>
</evidence>
<reference evidence="8 9" key="1">
    <citation type="submission" date="2020-08" db="EMBL/GenBank/DDBJ databases">
        <authorList>
            <person name="Koutsovoulos G."/>
            <person name="Danchin GJ E."/>
        </authorList>
    </citation>
    <scope>NUCLEOTIDE SEQUENCE [LARGE SCALE GENOMIC DNA]</scope>
</reference>
<comment type="similarity">
    <text evidence="2">Belongs to the AP-2 family.</text>
</comment>
<dbReference type="AlphaFoldDB" id="A0A6V7UJG6"/>
<feature type="domain" description="Transcription factor AP-2 C-terminal" evidence="7">
    <location>
        <begin position="2"/>
        <end position="188"/>
    </location>
</feature>
<comment type="caution">
    <text evidence="8">The sequence shown here is derived from an EMBL/GenBank/DDBJ whole genome shotgun (WGS) entry which is preliminary data.</text>
</comment>
<protein>
    <recommendedName>
        <fullName evidence="7">Transcription factor AP-2 C-terminal domain-containing protein</fullName>
    </recommendedName>
</protein>
<evidence type="ECO:0000313" key="9">
    <source>
        <dbReference type="Proteomes" id="UP000580250"/>
    </source>
</evidence>
<dbReference type="GO" id="GO:0000981">
    <property type="term" value="F:DNA-binding transcription factor activity, RNA polymerase II-specific"/>
    <property type="evidence" value="ECO:0007669"/>
    <property type="project" value="TreeGrafter"/>
</dbReference>
<evidence type="ECO:0000313" key="8">
    <source>
        <dbReference type="EMBL" id="CAD2158386.1"/>
    </source>
</evidence>
<dbReference type="InterPro" id="IPR004979">
    <property type="entry name" value="TF_AP2"/>
</dbReference>
<proteinExistence type="inferred from homology"/>
<keyword evidence="6" id="KW-0539">Nucleus</keyword>
<dbReference type="Proteomes" id="UP000580250">
    <property type="component" value="Unassembled WGS sequence"/>
</dbReference>
<dbReference type="PANTHER" id="PTHR10812">
    <property type="entry name" value="TRANSCRIPTION FACTOR AP-2"/>
    <property type="match status" value="1"/>
</dbReference>
<dbReference type="Pfam" id="PF03299">
    <property type="entry name" value="TF_AP-2"/>
    <property type="match status" value="1"/>
</dbReference>
<keyword evidence="3" id="KW-0805">Transcription regulation</keyword>